<keyword evidence="1" id="KW-0853">WD repeat</keyword>
<feature type="repeat" description="WD" evidence="1">
    <location>
        <begin position="53"/>
        <end position="94"/>
    </location>
</feature>
<evidence type="ECO:0000256" key="3">
    <source>
        <dbReference type="SAM" id="SignalP"/>
    </source>
</evidence>
<reference evidence="4 5" key="1">
    <citation type="submission" date="2024-11" db="EMBL/GenBank/DDBJ databases">
        <title>Adaptive evolution of stress response genes in parasites aligns with host niche diversity.</title>
        <authorList>
            <person name="Hahn C."/>
            <person name="Resl P."/>
        </authorList>
    </citation>
    <scope>NUCLEOTIDE SEQUENCE [LARGE SCALE GENOMIC DNA]</scope>
    <source>
        <strain evidence="4">EGGRZ-B1_66</strain>
        <tissue evidence="4">Body</tissue>
    </source>
</reference>
<dbReference type="InterPro" id="IPR015943">
    <property type="entry name" value="WD40/YVTN_repeat-like_dom_sf"/>
</dbReference>
<dbReference type="AlphaFoldDB" id="A0ABD2PX21"/>
<comment type="caution">
    <text evidence="4">The sequence shown here is derived from an EMBL/GenBank/DDBJ whole genome shotgun (WGS) entry which is preliminary data.</text>
</comment>
<dbReference type="PROSITE" id="PS50082">
    <property type="entry name" value="WD_REPEATS_2"/>
    <property type="match status" value="2"/>
</dbReference>
<dbReference type="PROSITE" id="PS50294">
    <property type="entry name" value="WD_REPEATS_REGION"/>
    <property type="match status" value="2"/>
</dbReference>
<dbReference type="SUPFAM" id="SSF50978">
    <property type="entry name" value="WD40 repeat-like"/>
    <property type="match status" value="1"/>
</dbReference>
<protein>
    <submittedName>
        <fullName evidence="4">Transcription initiation factor TFIID subunit 5</fullName>
    </submittedName>
</protein>
<dbReference type="Proteomes" id="UP001626550">
    <property type="component" value="Unassembled WGS sequence"/>
</dbReference>
<accession>A0ABD2PX21</accession>
<dbReference type="InterPro" id="IPR001680">
    <property type="entry name" value="WD40_rpt"/>
</dbReference>
<feature type="chain" id="PRO_5044826798" evidence="3">
    <location>
        <begin position="19"/>
        <end position="287"/>
    </location>
</feature>
<gene>
    <name evidence="4" type="primary">TAF5_2</name>
    <name evidence="4" type="ORF">Ciccas_010438</name>
</gene>
<feature type="repeat" description="WD" evidence="1">
    <location>
        <begin position="95"/>
        <end position="136"/>
    </location>
</feature>
<keyword evidence="3" id="KW-0732">Signal</keyword>
<dbReference type="Gene3D" id="2.130.10.10">
    <property type="entry name" value="YVTN repeat-like/Quinoprotein amine dehydrogenase"/>
    <property type="match status" value="2"/>
</dbReference>
<keyword evidence="5" id="KW-1185">Reference proteome</keyword>
<evidence type="ECO:0000313" key="5">
    <source>
        <dbReference type="Proteomes" id="UP001626550"/>
    </source>
</evidence>
<evidence type="ECO:0000256" key="2">
    <source>
        <dbReference type="SAM" id="MobiDB-lite"/>
    </source>
</evidence>
<dbReference type="Pfam" id="PF00400">
    <property type="entry name" value="WD40"/>
    <property type="match status" value="3"/>
</dbReference>
<feature type="signal peptide" evidence="3">
    <location>
        <begin position="1"/>
        <end position="18"/>
    </location>
</feature>
<dbReference type="PANTHER" id="PTHR19879:SF1">
    <property type="entry name" value="CANNONBALL-RELATED"/>
    <property type="match status" value="1"/>
</dbReference>
<dbReference type="InterPro" id="IPR036322">
    <property type="entry name" value="WD40_repeat_dom_sf"/>
</dbReference>
<evidence type="ECO:0000313" key="4">
    <source>
        <dbReference type="EMBL" id="KAL3310991.1"/>
    </source>
</evidence>
<proteinExistence type="predicted"/>
<dbReference type="SMART" id="SM00320">
    <property type="entry name" value="WD40"/>
    <property type="match status" value="4"/>
</dbReference>
<organism evidence="4 5">
    <name type="scientific">Cichlidogyrus casuarinus</name>
    <dbReference type="NCBI Taxonomy" id="1844966"/>
    <lineage>
        <taxon>Eukaryota</taxon>
        <taxon>Metazoa</taxon>
        <taxon>Spiralia</taxon>
        <taxon>Lophotrochozoa</taxon>
        <taxon>Platyhelminthes</taxon>
        <taxon>Monogenea</taxon>
        <taxon>Monopisthocotylea</taxon>
        <taxon>Dactylogyridea</taxon>
        <taxon>Ancyrocephalidae</taxon>
        <taxon>Cichlidogyrus</taxon>
    </lineage>
</organism>
<name>A0ABD2PX21_9PLAT</name>
<sequence length="287" mass="30803">MWSGALALWRDHLLPVWAVSWAPAYGHYFATGGADRTARIYAIDHAPNALRVFTGHKSDVTCVAFHPNINYLATGSADRCVRLYDVKTAKPVRIFSGHKGSVQSLAFSPCGRFLASGAWCGSICVWDLAQGGLIGQLGGYCTPASEESSNTNGNSMEPDTETPPHENQEETPSDRLLTGPVVSLEFCPSGNGVLAAGGLEGALRFWNTGTGHNSYMSMPWSAGNLMSIHRDLNSGPVTGTGYPMVALGDSVSKTCLIDSFYTRKTSVLALKYIHPRLILCAGPYNQN</sequence>
<feature type="region of interest" description="Disordered" evidence="2">
    <location>
        <begin position="145"/>
        <end position="174"/>
    </location>
</feature>
<dbReference type="EMBL" id="JBJKFK010002517">
    <property type="protein sequence ID" value="KAL3310991.1"/>
    <property type="molecule type" value="Genomic_DNA"/>
</dbReference>
<feature type="compositionally biased region" description="Polar residues" evidence="2">
    <location>
        <begin position="145"/>
        <end position="157"/>
    </location>
</feature>
<evidence type="ECO:0000256" key="1">
    <source>
        <dbReference type="PROSITE-ProRule" id="PRU00221"/>
    </source>
</evidence>
<dbReference type="PANTHER" id="PTHR19879">
    <property type="entry name" value="TRANSCRIPTION INITIATION FACTOR TFIID"/>
    <property type="match status" value="1"/>
</dbReference>